<feature type="region of interest" description="Disordered" evidence="8">
    <location>
        <begin position="93"/>
        <end position="156"/>
    </location>
</feature>
<dbReference type="InterPro" id="IPR050527">
    <property type="entry name" value="Snail/Krueppel_Znf"/>
</dbReference>
<evidence type="ECO:0000256" key="4">
    <source>
        <dbReference type="ARBA" id="ARBA00022771"/>
    </source>
</evidence>
<dbReference type="Proteomes" id="UP000024635">
    <property type="component" value="Unassembled WGS sequence"/>
</dbReference>
<evidence type="ECO:0000313" key="11">
    <source>
        <dbReference type="Proteomes" id="UP000024635"/>
    </source>
</evidence>
<reference evidence="11" key="1">
    <citation type="journal article" date="2015" name="Nat. Genet.">
        <title>The genome and transcriptome of the zoonotic hookworm Ancylostoma ceylanicum identify infection-specific gene families.</title>
        <authorList>
            <person name="Schwarz E.M."/>
            <person name="Hu Y."/>
            <person name="Antoshechkin I."/>
            <person name="Miller M.M."/>
            <person name="Sternberg P.W."/>
            <person name="Aroian R.V."/>
        </authorList>
    </citation>
    <scope>NUCLEOTIDE SEQUENCE</scope>
    <source>
        <strain evidence="11">HY135</strain>
    </source>
</reference>
<gene>
    <name evidence="10" type="primary">Acey_s0040.g295</name>
    <name evidence="10" type="ORF">Y032_0040g295</name>
</gene>
<evidence type="ECO:0000259" key="9">
    <source>
        <dbReference type="PROSITE" id="PS50157"/>
    </source>
</evidence>
<dbReference type="STRING" id="53326.A0A016UGX5"/>
<dbReference type="EMBL" id="JARK01001376">
    <property type="protein sequence ID" value="EYC14589.1"/>
    <property type="molecule type" value="Genomic_DNA"/>
</dbReference>
<feature type="compositionally biased region" description="Basic and acidic residues" evidence="8">
    <location>
        <begin position="195"/>
        <end position="211"/>
    </location>
</feature>
<dbReference type="GO" id="GO:0008270">
    <property type="term" value="F:zinc ion binding"/>
    <property type="evidence" value="ECO:0007669"/>
    <property type="project" value="UniProtKB-KW"/>
</dbReference>
<proteinExistence type="predicted"/>
<evidence type="ECO:0000256" key="3">
    <source>
        <dbReference type="ARBA" id="ARBA00022737"/>
    </source>
</evidence>
<dbReference type="GO" id="GO:0005634">
    <property type="term" value="C:nucleus"/>
    <property type="evidence" value="ECO:0007669"/>
    <property type="project" value="UniProtKB-SubCell"/>
</dbReference>
<dbReference type="SUPFAM" id="SSF57667">
    <property type="entry name" value="beta-beta-alpha zinc fingers"/>
    <property type="match status" value="1"/>
</dbReference>
<evidence type="ECO:0000256" key="1">
    <source>
        <dbReference type="ARBA" id="ARBA00004123"/>
    </source>
</evidence>
<keyword evidence="5" id="KW-0862">Zinc</keyword>
<evidence type="ECO:0000256" key="8">
    <source>
        <dbReference type="SAM" id="MobiDB-lite"/>
    </source>
</evidence>
<evidence type="ECO:0000313" key="10">
    <source>
        <dbReference type="EMBL" id="EYC14589.1"/>
    </source>
</evidence>
<dbReference type="InterPro" id="IPR036236">
    <property type="entry name" value="Znf_C2H2_sf"/>
</dbReference>
<dbReference type="PANTHER" id="PTHR24388">
    <property type="entry name" value="ZINC FINGER PROTEIN"/>
    <property type="match status" value="1"/>
</dbReference>
<feature type="domain" description="C2H2-type" evidence="9">
    <location>
        <begin position="211"/>
        <end position="239"/>
    </location>
</feature>
<feature type="compositionally biased region" description="Basic and acidic residues" evidence="8">
    <location>
        <begin position="109"/>
        <end position="127"/>
    </location>
</feature>
<evidence type="ECO:0000256" key="5">
    <source>
        <dbReference type="ARBA" id="ARBA00022833"/>
    </source>
</evidence>
<evidence type="ECO:0000256" key="7">
    <source>
        <dbReference type="PROSITE-ProRule" id="PRU00042"/>
    </source>
</evidence>
<dbReference type="AlphaFoldDB" id="A0A016UGX5"/>
<dbReference type="PROSITE" id="PS50157">
    <property type="entry name" value="ZINC_FINGER_C2H2_2"/>
    <property type="match status" value="3"/>
</dbReference>
<dbReference type="InterPro" id="IPR013087">
    <property type="entry name" value="Znf_C2H2_type"/>
</dbReference>
<dbReference type="GO" id="GO:0000978">
    <property type="term" value="F:RNA polymerase II cis-regulatory region sequence-specific DNA binding"/>
    <property type="evidence" value="ECO:0007669"/>
    <property type="project" value="TreeGrafter"/>
</dbReference>
<sequence>MWDQNCIRIRYFTPQWPAEKTLNSFVHEFRCSRAICVASLPQKCPDLELKGDWNESKFIVRKGRDCRQTPSVQNYQNLGRENSRHILLQFQTYSTESQESTDENVADFGIKKEETKERPQDEVHEESYCGSTVSRSQSPSHRRRRRKSHNPACRDCGAEFNEEGTLSLSDSEEILPKSSKARKRKSRSLGASSVEKSEKQEGDSKRPKKDTSCPFCGRIFATMQTRKRHILRSHPDRKNDEAVDLHMYKSQPSKELPFICTKCNKTFSNVSSLNMHRKSIHEGIKNHVCRVCKKAYPRGCDLRKHVKRVHEKNLLLPHTVVF</sequence>
<evidence type="ECO:0000256" key="2">
    <source>
        <dbReference type="ARBA" id="ARBA00022723"/>
    </source>
</evidence>
<accession>A0A016UGX5</accession>
<keyword evidence="3" id="KW-0677">Repeat</keyword>
<keyword evidence="6" id="KW-0539">Nucleus</keyword>
<dbReference type="OrthoDB" id="6077919at2759"/>
<feature type="compositionally biased region" description="Basic residues" evidence="8">
    <location>
        <begin position="140"/>
        <end position="149"/>
    </location>
</feature>
<keyword evidence="2" id="KW-0479">Metal-binding</keyword>
<dbReference type="GO" id="GO:0000981">
    <property type="term" value="F:DNA-binding transcription factor activity, RNA polymerase II-specific"/>
    <property type="evidence" value="ECO:0007669"/>
    <property type="project" value="TreeGrafter"/>
</dbReference>
<feature type="region of interest" description="Disordered" evidence="8">
    <location>
        <begin position="170"/>
        <end position="211"/>
    </location>
</feature>
<evidence type="ECO:0000256" key="6">
    <source>
        <dbReference type="ARBA" id="ARBA00023242"/>
    </source>
</evidence>
<organism evidence="10 11">
    <name type="scientific">Ancylostoma ceylanicum</name>
    <dbReference type="NCBI Taxonomy" id="53326"/>
    <lineage>
        <taxon>Eukaryota</taxon>
        <taxon>Metazoa</taxon>
        <taxon>Ecdysozoa</taxon>
        <taxon>Nematoda</taxon>
        <taxon>Chromadorea</taxon>
        <taxon>Rhabditida</taxon>
        <taxon>Rhabditina</taxon>
        <taxon>Rhabditomorpha</taxon>
        <taxon>Strongyloidea</taxon>
        <taxon>Ancylostomatidae</taxon>
        <taxon>Ancylostomatinae</taxon>
        <taxon>Ancylostoma</taxon>
    </lineage>
</organism>
<dbReference type="PROSITE" id="PS00028">
    <property type="entry name" value="ZINC_FINGER_C2H2_1"/>
    <property type="match status" value="3"/>
</dbReference>
<dbReference type="SMART" id="SM00355">
    <property type="entry name" value="ZnF_C2H2"/>
    <property type="match status" value="3"/>
</dbReference>
<dbReference type="PANTHER" id="PTHR24388:SF54">
    <property type="entry name" value="PROTEIN ESCARGOT"/>
    <property type="match status" value="1"/>
</dbReference>
<dbReference type="Gene3D" id="3.30.160.60">
    <property type="entry name" value="Classic Zinc Finger"/>
    <property type="match status" value="2"/>
</dbReference>
<name>A0A016UGX5_9BILA</name>
<comment type="subcellular location">
    <subcellularLocation>
        <location evidence="1">Nucleus</location>
    </subcellularLocation>
</comment>
<dbReference type="FunFam" id="3.30.160.60:FF:000446">
    <property type="entry name" value="Zinc finger protein"/>
    <property type="match status" value="1"/>
</dbReference>
<dbReference type="GO" id="GO:0000122">
    <property type="term" value="P:negative regulation of transcription by RNA polymerase II"/>
    <property type="evidence" value="ECO:0007669"/>
    <property type="project" value="UniProtKB-ARBA"/>
</dbReference>
<keyword evidence="4 7" id="KW-0863">Zinc-finger</keyword>
<protein>
    <recommendedName>
        <fullName evidence="9">C2H2-type domain-containing protein</fullName>
    </recommendedName>
</protein>
<dbReference type="Pfam" id="PF00096">
    <property type="entry name" value="zf-C2H2"/>
    <property type="match status" value="1"/>
</dbReference>
<dbReference type="Pfam" id="PF13912">
    <property type="entry name" value="zf-C2H2_6"/>
    <property type="match status" value="1"/>
</dbReference>
<feature type="domain" description="C2H2-type" evidence="9">
    <location>
        <begin position="258"/>
        <end position="286"/>
    </location>
</feature>
<feature type="domain" description="C2H2-type" evidence="9">
    <location>
        <begin position="287"/>
        <end position="310"/>
    </location>
</feature>
<keyword evidence="11" id="KW-1185">Reference proteome</keyword>
<comment type="caution">
    <text evidence="10">The sequence shown here is derived from an EMBL/GenBank/DDBJ whole genome shotgun (WGS) entry which is preliminary data.</text>
</comment>